<evidence type="ECO:0000313" key="3">
    <source>
        <dbReference type="Proteomes" id="UP000266178"/>
    </source>
</evidence>
<proteinExistence type="predicted"/>
<dbReference type="EMBL" id="QWLB01000006">
    <property type="protein sequence ID" value="RIH93384.1"/>
    <property type="molecule type" value="Genomic_DNA"/>
</dbReference>
<dbReference type="EC" id="1.1.5.-" evidence="2"/>
<keyword evidence="2" id="KW-0560">Oxidoreductase</keyword>
<feature type="domain" description="Glucose/Sorbosone dehydrogenase" evidence="1">
    <location>
        <begin position="32"/>
        <end position="361"/>
    </location>
</feature>
<evidence type="ECO:0000313" key="2">
    <source>
        <dbReference type="EMBL" id="RIH93384.1"/>
    </source>
</evidence>
<evidence type="ECO:0000259" key="1">
    <source>
        <dbReference type="Pfam" id="PF07995"/>
    </source>
</evidence>
<protein>
    <submittedName>
        <fullName evidence="2">Aldose sugar dehydrogenase YliI</fullName>
        <ecNumber evidence="2">1.1.5.-</ecNumber>
    </submittedName>
</protein>
<gene>
    <name evidence="2" type="primary">yliI_2</name>
    <name evidence="2" type="ORF">Mgrana_00640</name>
</gene>
<dbReference type="Proteomes" id="UP000266178">
    <property type="component" value="Unassembled WGS sequence"/>
</dbReference>
<keyword evidence="3" id="KW-1185">Reference proteome</keyword>
<sequence>MKPLQALLLGWVVGIGLASAQTIGLQTVAQNLNNPLFMTYAPDGSSRLFIVEQGGKIRILQNGKILATPFLDLSKGISCCGERGLLGLAFHPEYKSNGFFFVNYTNPQGNTVVARYRVSSDPDRADPASGQILLTVEQPYANHNGGMLAFGPDGYLYIGLGDGGSGGDPQNNAQNLGSLLGKILRIDVNRREAGKAYGIPADNPFVNRPGARPEIWSYGWRNPWRFSFDRTTGDLWVGDVGQNRWEEISFQPAGQGGGNYGWRIMEGTHCYNPSSGCNKEGLILPVLEYGHDVGNSVTGGYRYRGKAIPALQGAYLYADFGSGRIWAATESGGKWVSRELLQTRMNPSSFAEDPDGELYVIDLGGLIYKLVAK</sequence>
<dbReference type="InterPro" id="IPR011041">
    <property type="entry name" value="Quinoprot_gluc/sorb_DH_b-prop"/>
</dbReference>
<comment type="caution">
    <text evidence="2">The sequence shown here is derived from an EMBL/GenBank/DDBJ whole genome shotgun (WGS) entry which is preliminary data.</text>
</comment>
<accession>A0A399F9W8</accession>
<dbReference type="AlphaFoldDB" id="A0A399F9W8"/>
<reference evidence="2 3" key="1">
    <citation type="submission" date="2018-08" db="EMBL/GenBank/DDBJ databases">
        <title>Meiothermus granaticius genome AF-68 sequencing project.</title>
        <authorList>
            <person name="Da Costa M.S."/>
            <person name="Albuquerque L."/>
            <person name="Raposo P."/>
            <person name="Froufe H.J.C."/>
            <person name="Barroso C.S."/>
            <person name="Egas C."/>
        </authorList>
    </citation>
    <scope>NUCLEOTIDE SEQUENCE [LARGE SCALE GENOMIC DNA]</scope>
    <source>
        <strain evidence="2 3">AF-68</strain>
    </source>
</reference>
<dbReference type="OrthoDB" id="9770043at2"/>
<dbReference type="InterPro" id="IPR012938">
    <property type="entry name" value="Glc/Sorbosone_DH"/>
</dbReference>
<dbReference type="PANTHER" id="PTHR19328:SF75">
    <property type="entry name" value="ALDOSE SUGAR DEHYDROGENASE YLII"/>
    <property type="match status" value="1"/>
</dbReference>
<organism evidence="2 3">
    <name type="scientific">Meiothermus granaticius NBRC 107808</name>
    <dbReference type="NCBI Taxonomy" id="1227551"/>
    <lineage>
        <taxon>Bacteria</taxon>
        <taxon>Thermotogati</taxon>
        <taxon>Deinococcota</taxon>
        <taxon>Deinococci</taxon>
        <taxon>Thermales</taxon>
        <taxon>Thermaceae</taxon>
        <taxon>Meiothermus</taxon>
    </lineage>
</organism>
<dbReference type="Pfam" id="PF07995">
    <property type="entry name" value="GSDH"/>
    <property type="match status" value="1"/>
</dbReference>
<dbReference type="SUPFAM" id="SSF50952">
    <property type="entry name" value="Soluble quinoprotein glucose dehydrogenase"/>
    <property type="match status" value="1"/>
</dbReference>
<name>A0A399F9W8_9DEIN</name>
<dbReference type="PANTHER" id="PTHR19328">
    <property type="entry name" value="HEDGEHOG-INTERACTING PROTEIN"/>
    <property type="match status" value="1"/>
</dbReference>
<dbReference type="Gene3D" id="2.120.10.30">
    <property type="entry name" value="TolB, C-terminal domain"/>
    <property type="match status" value="1"/>
</dbReference>
<dbReference type="InterPro" id="IPR011042">
    <property type="entry name" value="6-blade_b-propeller_TolB-like"/>
</dbReference>
<dbReference type="GO" id="GO:0016491">
    <property type="term" value="F:oxidoreductase activity"/>
    <property type="evidence" value="ECO:0007669"/>
    <property type="project" value="UniProtKB-KW"/>
</dbReference>
<dbReference type="RefSeq" id="WP_119356164.1">
    <property type="nucleotide sequence ID" value="NZ_BJXM01000013.1"/>
</dbReference>